<evidence type="ECO:0008006" key="3">
    <source>
        <dbReference type="Google" id="ProtNLM"/>
    </source>
</evidence>
<name>A0ABU4ESM4_WILMA</name>
<evidence type="ECO:0000313" key="1">
    <source>
        <dbReference type="EMBL" id="MDV7133746.1"/>
    </source>
</evidence>
<dbReference type="Proteomes" id="UP001185792">
    <property type="component" value="Unassembled WGS sequence"/>
</dbReference>
<protein>
    <recommendedName>
        <fullName evidence="3">TetR family transcriptional regulator</fullName>
    </recommendedName>
</protein>
<accession>A0ABU4ESM4</accession>
<comment type="caution">
    <text evidence="1">The sequence shown here is derived from an EMBL/GenBank/DDBJ whole genome shotgun (WGS) entry which is preliminary data.</text>
</comment>
<organism evidence="1 2">
    <name type="scientific">Williamsia marianensis</name>
    <dbReference type="NCBI Taxonomy" id="85044"/>
    <lineage>
        <taxon>Bacteria</taxon>
        <taxon>Bacillati</taxon>
        <taxon>Actinomycetota</taxon>
        <taxon>Actinomycetes</taxon>
        <taxon>Mycobacteriales</taxon>
        <taxon>Nocardiaceae</taxon>
        <taxon>Williamsia</taxon>
    </lineage>
</organism>
<keyword evidence="2" id="KW-1185">Reference proteome</keyword>
<evidence type="ECO:0000313" key="2">
    <source>
        <dbReference type="Proteomes" id="UP001185792"/>
    </source>
</evidence>
<proteinExistence type="predicted"/>
<gene>
    <name evidence="1" type="ORF">R4198_08555</name>
</gene>
<dbReference type="RefSeq" id="WP_116917660.1">
    <property type="nucleotide sequence ID" value="NZ_JAWLUM010000001.1"/>
</dbReference>
<sequence length="251" mass="27412">MYESGFDSAAAQAHLDRQFATIDVIQELMERVNRPPAAGSDVARLDSEVGDTPVTVSKSVHAGLSTATDCLVDIASILRRPDSILTLSSVRSLMRTALLGASRAAFVLVPEQHEDRVAAAEVVVRQEWFSLERAFDALSPFEHLPGLVPPVGFRNEMHDLAKNLPPGRRQGEERTIREMSEVVARKLSGKEIENEPPSLITEALVWIWHSGSGAAHAYGWPRLAGGDFVSDFGMVVPVAHIALDSAVRRWS</sequence>
<dbReference type="EMBL" id="JAWLUM010000001">
    <property type="protein sequence ID" value="MDV7133746.1"/>
    <property type="molecule type" value="Genomic_DNA"/>
</dbReference>
<reference evidence="1 2" key="1">
    <citation type="submission" date="2023-10" db="EMBL/GenBank/DDBJ databases">
        <title>Development of a sustainable strategy for remediation of hydrocarbon-contaminated territories based on the waste exchange concept.</title>
        <authorList>
            <person name="Krivoruchko A."/>
        </authorList>
    </citation>
    <scope>NUCLEOTIDE SEQUENCE [LARGE SCALE GENOMIC DNA]</scope>
    <source>
        <strain evidence="1 2">IEGM 1236</strain>
    </source>
</reference>